<dbReference type="AlphaFoldDB" id="A0A6H5I5R1"/>
<sequence>MEKLTTISHNSCAGMATSKAIASAMTTPFAFFHCPRFHEERKRLQQVLQEVIDPENIVRLMLETAGNWMAEHGALDLFQKSRNIGNNFIKIDTTYLNNMHEHKEARRPTGDRNYSYDSNRCCDDTCADLFSAQCPLFLCHSLCASASVTRRLQHLNNKIKSNDLEDQSSNNNICVDRRVAGYSRHRGGDKDASLTETEFP</sequence>
<keyword evidence="2" id="KW-1185">Reference proteome</keyword>
<proteinExistence type="predicted"/>
<name>A0A6H5I5R1_9HYME</name>
<reference evidence="1 2" key="1">
    <citation type="submission" date="2020-02" db="EMBL/GenBank/DDBJ databases">
        <authorList>
            <person name="Ferguson B K."/>
        </authorList>
    </citation>
    <scope>NUCLEOTIDE SEQUENCE [LARGE SCALE GENOMIC DNA]</scope>
</reference>
<accession>A0A6H5I5R1</accession>
<organism evidence="1 2">
    <name type="scientific">Trichogramma brassicae</name>
    <dbReference type="NCBI Taxonomy" id="86971"/>
    <lineage>
        <taxon>Eukaryota</taxon>
        <taxon>Metazoa</taxon>
        <taxon>Ecdysozoa</taxon>
        <taxon>Arthropoda</taxon>
        <taxon>Hexapoda</taxon>
        <taxon>Insecta</taxon>
        <taxon>Pterygota</taxon>
        <taxon>Neoptera</taxon>
        <taxon>Endopterygota</taxon>
        <taxon>Hymenoptera</taxon>
        <taxon>Apocrita</taxon>
        <taxon>Proctotrupomorpha</taxon>
        <taxon>Chalcidoidea</taxon>
        <taxon>Trichogrammatidae</taxon>
        <taxon>Trichogramma</taxon>
    </lineage>
</organism>
<evidence type="ECO:0000313" key="2">
    <source>
        <dbReference type="Proteomes" id="UP000479190"/>
    </source>
</evidence>
<gene>
    <name evidence="1" type="ORF">TBRA_LOCUS3860</name>
</gene>
<evidence type="ECO:0000313" key="1">
    <source>
        <dbReference type="EMBL" id="CAB0031904.1"/>
    </source>
</evidence>
<dbReference type="EMBL" id="CADCXV010000659">
    <property type="protein sequence ID" value="CAB0031904.1"/>
    <property type="molecule type" value="Genomic_DNA"/>
</dbReference>
<protein>
    <submittedName>
        <fullName evidence="1">Uncharacterized protein</fullName>
    </submittedName>
</protein>
<dbReference type="Proteomes" id="UP000479190">
    <property type="component" value="Unassembled WGS sequence"/>
</dbReference>